<feature type="compositionally biased region" description="Polar residues" evidence="1">
    <location>
        <begin position="311"/>
        <end position="330"/>
    </location>
</feature>
<dbReference type="PANTHER" id="PTHR36005">
    <property type="entry name" value="DNA LIGASE-LIKE PROTEIN"/>
    <property type="match status" value="1"/>
</dbReference>
<feature type="compositionally biased region" description="Pro residues" evidence="1">
    <location>
        <begin position="48"/>
        <end position="57"/>
    </location>
</feature>
<reference evidence="2" key="1">
    <citation type="submission" date="2019-03" db="EMBL/GenBank/DDBJ databases">
        <authorList>
            <person name="Mank J."/>
            <person name="Almeida P."/>
        </authorList>
    </citation>
    <scope>NUCLEOTIDE SEQUENCE</scope>
    <source>
        <strain evidence="2">78183</strain>
    </source>
</reference>
<name>A0A6N2KLF2_SALVM</name>
<feature type="compositionally biased region" description="Acidic residues" evidence="1">
    <location>
        <begin position="68"/>
        <end position="79"/>
    </location>
</feature>
<feature type="compositionally biased region" description="Acidic residues" evidence="1">
    <location>
        <begin position="421"/>
        <end position="431"/>
    </location>
</feature>
<sequence length="653" mass="73732">MDSEEELLPFSDTEKPPSPLPQRKFKRLKKATNIVKISPNPFLNLPNDTPPSPPPSIQPTDSPNFEILDAEEQTGEDFSEPISRSEPGDLGNLEEGNDLDTDFSGSGNDDTVAGVKRALEFDSVDEEFNGQGMEDEIRDFRTEEELDKKLPDFDGFEELKAKRKKESKSGGDDYGDEQFWVHTNRRREAKLLSGCFINSLFMYSPCLETREASFKPVPIVQKPVSSVIEKIRLRKREVSKKFVSVNTSSFNDTDDAFSREVVLDCEFENDLTEDIEIQKVVRADSETTADPFDEENSFDSLSVDGSKRTANHSPKTMASQMDLNGESKQTFRAPVDDTQDLCFDSQKGTSKDEISDDPPSSPMEGVQAPSLLAMNLKLDSAPPDEFSDEEDNDKENIDPIPHGLTDLSLSPKGDPMKAFIDEEAEVEDDSDHDLMRFRDSEEDEDDLDSEELNDMIETGYKEKPFDNEIRNQLHQKWLEQQDADGTENLLRRLKCGSKQRETTVLEGKEDEGKEDEEVDEEEFLDEAAEVTRNVVRMNLKKAKEMISQMFTDKDDEDQATFLSPAEAEGSKEIFGLIKKLNGVPDTRKKAKIPSYSHMRSITGNRNMSSKGGGQKVLCHRPRSMDQAWFVLLSLKEMTAIAGVQSQFQRILQI</sequence>
<gene>
    <name evidence="2" type="ORF">SVIM_LOCUS79484</name>
</gene>
<feature type="compositionally biased region" description="Acidic residues" evidence="1">
    <location>
        <begin position="440"/>
        <end position="450"/>
    </location>
</feature>
<dbReference type="AlphaFoldDB" id="A0A6N2KLF2"/>
<feature type="region of interest" description="Disordered" evidence="1">
    <location>
        <begin position="286"/>
        <end position="450"/>
    </location>
</feature>
<evidence type="ECO:0008006" key="3">
    <source>
        <dbReference type="Google" id="ProtNLM"/>
    </source>
</evidence>
<evidence type="ECO:0000313" key="2">
    <source>
        <dbReference type="EMBL" id="VFU27204.1"/>
    </source>
</evidence>
<proteinExistence type="predicted"/>
<feature type="region of interest" description="Disordered" evidence="1">
    <location>
        <begin position="1"/>
        <end position="23"/>
    </location>
</feature>
<organism evidence="2">
    <name type="scientific">Salix viminalis</name>
    <name type="common">Common osier</name>
    <name type="synonym">Basket willow</name>
    <dbReference type="NCBI Taxonomy" id="40686"/>
    <lineage>
        <taxon>Eukaryota</taxon>
        <taxon>Viridiplantae</taxon>
        <taxon>Streptophyta</taxon>
        <taxon>Embryophyta</taxon>
        <taxon>Tracheophyta</taxon>
        <taxon>Spermatophyta</taxon>
        <taxon>Magnoliopsida</taxon>
        <taxon>eudicotyledons</taxon>
        <taxon>Gunneridae</taxon>
        <taxon>Pentapetalae</taxon>
        <taxon>rosids</taxon>
        <taxon>fabids</taxon>
        <taxon>Malpighiales</taxon>
        <taxon>Salicaceae</taxon>
        <taxon>Saliceae</taxon>
        <taxon>Salix</taxon>
    </lineage>
</organism>
<feature type="region of interest" description="Disordered" evidence="1">
    <location>
        <begin position="37"/>
        <end position="111"/>
    </location>
</feature>
<protein>
    <recommendedName>
        <fullName evidence="3">DNA replication checkpoint mediator MRC1 domain-containing protein</fullName>
    </recommendedName>
</protein>
<dbReference type="PANTHER" id="PTHR36005:SF1">
    <property type="entry name" value="DNA LIGASE-LIKE PROTEIN"/>
    <property type="match status" value="1"/>
</dbReference>
<accession>A0A6N2KLF2</accession>
<dbReference type="EMBL" id="CAADRP010000336">
    <property type="protein sequence ID" value="VFU27204.1"/>
    <property type="molecule type" value="Genomic_DNA"/>
</dbReference>
<evidence type="ECO:0000256" key="1">
    <source>
        <dbReference type="SAM" id="MobiDB-lite"/>
    </source>
</evidence>